<dbReference type="AlphaFoldDB" id="A0A7H0K902"/>
<evidence type="ECO:0000256" key="1">
    <source>
        <dbReference type="ARBA" id="ARBA00016320"/>
    </source>
</evidence>
<evidence type="ECO:0000256" key="3">
    <source>
        <dbReference type="ARBA" id="ARBA00025299"/>
    </source>
</evidence>
<dbReference type="RefSeq" id="WP_181191914.1">
    <property type="nucleotide sequence ID" value="NZ_JABFED010000002.1"/>
</dbReference>
<comment type="function">
    <text evidence="3">IGPS catalyzes the conversion of PRFAR and glutamine to IGP, AICAR and glutamate. The HisH subunit catalyzes the hydrolysis of glutamine to glutamate and ammonia as part of the synthesis of IGP and AICAR. The resulting ammonia molecule is channeled to the active site of HisF.</text>
</comment>
<dbReference type="EMBL" id="JABFED010000002">
    <property type="protein sequence ID" value="MBA1837215.1"/>
    <property type="molecule type" value="Genomic_DNA"/>
</dbReference>
<sequence>MSDAIGTTAAPTVAVFDAFAGKDPCVREVHAALSALGANVSVTTNPAEAATADGMVIAASGDTAVALRALLASQADRVVGQRLAGSRPVLVVGAAMDALFERGPKEEAGFGEWPGGVDKLAAPVNRATVAAAEGSAMLAGDAEFVFDAHTGVSNFELAQDEFIAYPKLSWAEGMPVLAGVENGPLWAVRFHPERSGEAGAAVLRNWIAQLG</sequence>
<evidence type="ECO:0000256" key="5">
    <source>
        <dbReference type="ARBA" id="ARBA00031411"/>
    </source>
</evidence>
<gene>
    <name evidence="7" type="ORF">HMA55_04745</name>
</gene>
<organism evidence="7 8">
    <name type="scientific">Corynebacterium wankanglinii</name>
    <dbReference type="NCBI Taxonomy" id="2735136"/>
    <lineage>
        <taxon>Bacteria</taxon>
        <taxon>Bacillati</taxon>
        <taxon>Actinomycetota</taxon>
        <taxon>Actinomycetes</taxon>
        <taxon>Mycobacteriales</taxon>
        <taxon>Corynebacteriaceae</taxon>
        <taxon>Corynebacterium</taxon>
    </lineage>
</organism>
<evidence type="ECO:0000256" key="2">
    <source>
        <dbReference type="ARBA" id="ARBA00022962"/>
    </source>
</evidence>
<proteinExistence type="predicted"/>
<name>A0A7H0K902_9CORY</name>
<accession>A0A7H0K902</accession>
<reference evidence="7 8" key="1">
    <citation type="submission" date="2020-05" db="EMBL/GenBank/DDBJ databases">
        <title>Descriptions of Corynebacterium xxxx sp. nov., Corynebacterium yyyy sp. nov. and Corynebacterium zzzz sp. nov.</title>
        <authorList>
            <person name="Zhang G."/>
        </authorList>
    </citation>
    <scope>NUCLEOTIDE SEQUENCE [LARGE SCALE GENOMIC DNA]</scope>
    <source>
        <strain evidence="8">zg-913</strain>
    </source>
</reference>
<dbReference type="InterPro" id="IPR010139">
    <property type="entry name" value="Imidazole-glycPsynth_HisH"/>
</dbReference>
<dbReference type="InterPro" id="IPR029062">
    <property type="entry name" value="Class_I_gatase-like"/>
</dbReference>
<dbReference type="Proteomes" id="UP000577408">
    <property type="component" value="Unassembled WGS sequence"/>
</dbReference>
<keyword evidence="2" id="KW-0315">Glutamine amidotransferase</keyword>
<evidence type="ECO:0000256" key="6">
    <source>
        <dbReference type="ARBA" id="ARBA00032399"/>
    </source>
</evidence>
<keyword evidence="8" id="KW-1185">Reference proteome</keyword>
<dbReference type="PROSITE" id="PS51273">
    <property type="entry name" value="GATASE_TYPE_1"/>
    <property type="match status" value="1"/>
</dbReference>
<dbReference type="PANTHER" id="PTHR42701">
    <property type="entry name" value="IMIDAZOLE GLYCEROL PHOSPHATE SYNTHASE SUBUNIT HISH"/>
    <property type="match status" value="1"/>
</dbReference>
<dbReference type="PANTHER" id="PTHR42701:SF1">
    <property type="entry name" value="IMIDAZOLE GLYCEROL PHOSPHATE SYNTHASE SUBUNIT HISH"/>
    <property type="match status" value="1"/>
</dbReference>
<protein>
    <recommendedName>
        <fullName evidence="1">Imidazole glycerol phosphate synthase subunit HisH</fullName>
    </recommendedName>
    <alternativeName>
        <fullName evidence="4">IGP synthase glutaminase subunit</fullName>
    </alternativeName>
    <alternativeName>
        <fullName evidence="5">IGP synthase subunit HisH</fullName>
    </alternativeName>
    <alternativeName>
        <fullName evidence="6">ImGP synthase subunit HisH</fullName>
    </alternativeName>
</protein>
<evidence type="ECO:0000313" key="8">
    <source>
        <dbReference type="Proteomes" id="UP000577408"/>
    </source>
</evidence>
<dbReference type="Gene3D" id="3.40.50.880">
    <property type="match status" value="1"/>
</dbReference>
<dbReference type="GO" id="GO:0000107">
    <property type="term" value="F:imidazoleglycerol-phosphate synthase activity"/>
    <property type="evidence" value="ECO:0007669"/>
    <property type="project" value="TreeGrafter"/>
</dbReference>
<dbReference type="GO" id="GO:0000105">
    <property type="term" value="P:L-histidine biosynthetic process"/>
    <property type="evidence" value="ECO:0007669"/>
    <property type="project" value="InterPro"/>
</dbReference>
<evidence type="ECO:0000313" key="7">
    <source>
        <dbReference type="EMBL" id="MBA1837215.1"/>
    </source>
</evidence>
<evidence type="ECO:0000256" key="4">
    <source>
        <dbReference type="ARBA" id="ARBA00030129"/>
    </source>
</evidence>
<comment type="caution">
    <text evidence="7">The sequence shown here is derived from an EMBL/GenBank/DDBJ whole genome shotgun (WGS) entry which is preliminary data.</text>
</comment>
<dbReference type="SUPFAM" id="SSF52317">
    <property type="entry name" value="Class I glutamine amidotransferase-like"/>
    <property type="match status" value="1"/>
</dbReference>